<sequence length="62" mass="6534">QAYSYSPPPPPSRSQPQSHSQTATARRVSRLRFSNSHTPPSRPARPGTSRPAPAPPTSAAGS</sequence>
<evidence type="ECO:0000313" key="1">
    <source>
        <dbReference type="EMBL" id="KAK3066654.1"/>
    </source>
</evidence>
<accession>A0ACC3DER8</accession>
<gene>
    <name evidence="1" type="ORF">LTS18_001574</name>
</gene>
<comment type="caution">
    <text evidence="1">The sequence shown here is derived from an EMBL/GenBank/DDBJ whole genome shotgun (WGS) entry which is preliminary data.</text>
</comment>
<feature type="non-terminal residue" evidence="1">
    <location>
        <position position="1"/>
    </location>
</feature>
<proteinExistence type="predicted"/>
<protein>
    <submittedName>
        <fullName evidence="1">Uncharacterized protein</fullName>
    </submittedName>
</protein>
<name>A0ACC3DER8_9PEZI</name>
<feature type="non-terminal residue" evidence="1">
    <location>
        <position position="62"/>
    </location>
</feature>
<reference evidence="1" key="1">
    <citation type="submission" date="2024-09" db="EMBL/GenBank/DDBJ databases">
        <title>Black Yeasts Isolated from many extreme environments.</title>
        <authorList>
            <person name="Coleine C."/>
            <person name="Stajich J.E."/>
            <person name="Selbmann L."/>
        </authorList>
    </citation>
    <scope>NUCLEOTIDE SEQUENCE</scope>
    <source>
        <strain evidence="1">CCFEE 5737</strain>
    </source>
</reference>
<dbReference type="Proteomes" id="UP001186974">
    <property type="component" value="Unassembled WGS sequence"/>
</dbReference>
<keyword evidence="2" id="KW-1185">Reference proteome</keyword>
<evidence type="ECO:0000313" key="2">
    <source>
        <dbReference type="Proteomes" id="UP001186974"/>
    </source>
</evidence>
<organism evidence="1 2">
    <name type="scientific">Coniosporium uncinatum</name>
    <dbReference type="NCBI Taxonomy" id="93489"/>
    <lineage>
        <taxon>Eukaryota</taxon>
        <taxon>Fungi</taxon>
        <taxon>Dikarya</taxon>
        <taxon>Ascomycota</taxon>
        <taxon>Pezizomycotina</taxon>
        <taxon>Dothideomycetes</taxon>
        <taxon>Dothideomycetes incertae sedis</taxon>
        <taxon>Coniosporium</taxon>
    </lineage>
</organism>
<dbReference type="EMBL" id="JAWDJW010005764">
    <property type="protein sequence ID" value="KAK3066654.1"/>
    <property type="molecule type" value="Genomic_DNA"/>
</dbReference>